<dbReference type="EMBL" id="FO203522">
    <property type="protein sequence ID" value="CCO24775.1"/>
    <property type="molecule type" value="Genomic_DNA"/>
</dbReference>
<dbReference type="OrthoDB" id="9798046at2"/>
<dbReference type="Gene3D" id="3.30.2310.20">
    <property type="entry name" value="RelE-like"/>
    <property type="match status" value="1"/>
</dbReference>
<evidence type="ECO:0000256" key="2">
    <source>
        <dbReference type="ARBA" id="ARBA00022649"/>
    </source>
</evidence>
<dbReference type="PANTHER" id="PTHR33755">
    <property type="entry name" value="TOXIN PARE1-RELATED"/>
    <property type="match status" value="1"/>
</dbReference>
<dbReference type="InterPro" id="IPR035093">
    <property type="entry name" value="RelE/ParE_toxin_dom_sf"/>
</dbReference>
<dbReference type="PATRIC" id="fig|1121451.3.peg.2720"/>
<dbReference type="AlphaFoldDB" id="L0REZ8"/>
<dbReference type="Pfam" id="PF05016">
    <property type="entry name" value="ParE_toxin"/>
    <property type="match status" value="1"/>
</dbReference>
<evidence type="ECO:0000313" key="3">
    <source>
        <dbReference type="EMBL" id="CCO24775.1"/>
    </source>
</evidence>
<gene>
    <name evidence="3" type="ORF">DESAM_22508</name>
</gene>
<organism evidence="3 4">
    <name type="scientific">Maridesulfovibrio hydrothermalis AM13 = DSM 14728</name>
    <dbReference type="NCBI Taxonomy" id="1121451"/>
    <lineage>
        <taxon>Bacteria</taxon>
        <taxon>Pseudomonadati</taxon>
        <taxon>Thermodesulfobacteriota</taxon>
        <taxon>Desulfovibrionia</taxon>
        <taxon>Desulfovibrionales</taxon>
        <taxon>Desulfovibrionaceae</taxon>
        <taxon>Maridesulfovibrio</taxon>
    </lineage>
</organism>
<keyword evidence="2" id="KW-1277">Toxin-antitoxin system</keyword>
<dbReference type="eggNOG" id="COG3668">
    <property type="taxonomic scope" value="Bacteria"/>
</dbReference>
<dbReference type="STRING" id="1121451.DESAM_22508"/>
<evidence type="ECO:0000256" key="1">
    <source>
        <dbReference type="ARBA" id="ARBA00006226"/>
    </source>
</evidence>
<sequence>MRVKWLKGAMRDLDMEVSYLAQEDIDLARKTYSYIRDRVDLIGDFPKSGRPGRVAGTRELVLDRYPYIIPYRVKNNIVEVLRVFHTSRRLPRKWDAV</sequence>
<protein>
    <submittedName>
        <fullName evidence="3">Putative toxin Y4kP</fullName>
    </submittedName>
</protein>
<proteinExistence type="inferred from homology"/>
<dbReference type="InterPro" id="IPR051803">
    <property type="entry name" value="TA_system_RelE-like_toxin"/>
</dbReference>
<comment type="similarity">
    <text evidence="1">Belongs to the RelE toxin family.</text>
</comment>
<accession>L0REZ8</accession>
<evidence type="ECO:0000313" key="4">
    <source>
        <dbReference type="Proteomes" id="UP000010808"/>
    </source>
</evidence>
<name>L0REZ8_9BACT</name>
<keyword evidence="4" id="KW-1185">Reference proteome</keyword>
<dbReference type="PANTHER" id="PTHR33755:SF6">
    <property type="entry name" value="PLASMID STABILIZATION SYSTEM PROTEIN"/>
    <property type="match status" value="1"/>
</dbReference>
<dbReference type="HOGENOM" id="CLU_147162_11_2_7"/>
<dbReference type="InterPro" id="IPR007712">
    <property type="entry name" value="RelE/ParE_toxin"/>
</dbReference>
<dbReference type="KEGG" id="dhy:DESAM_22508"/>
<dbReference type="RefSeq" id="WP_015337373.1">
    <property type="nucleotide sequence ID" value="NC_020055.1"/>
</dbReference>
<dbReference type="Proteomes" id="UP000010808">
    <property type="component" value="Chromosome"/>
</dbReference>
<reference evidence="3 4" key="1">
    <citation type="submission" date="2012-10" db="EMBL/GenBank/DDBJ databases">
        <authorList>
            <person name="Genoscope - CEA"/>
        </authorList>
    </citation>
    <scope>NUCLEOTIDE SEQUENCE [LARGE SCALE GENOMIC DNA]</scope>
    <source>
        <strain evidence="4">AM13 / DSM 14728</strain>
    </source>
</reference>